<name>A0ABD5SY81_9EURY</name>
<evidence type="ECO:0008006" key="3">
    <source>
        <dbReference type="Google" id="ProtNLM"/>
    </source>
</evidence>
<dbReference type="AlphaFoldDB" id="A0ABD5SY81"/>
<keyword evidence="2" id="KW-1185">Reference proteome</keyword>
<reference evidence="1 2" key="1">
    <citation type="journal article" date="2019" name="Int. J. Syst. Evol. Microbiol.">
        <title>The Global Catalogue of Microorganisms (GCM) 10K type strain sequencing project: providing services to taxonomists for standard genome sequencing and annotation.</title>
        <authorList>
            <consortium name="The Broad Institute Genomics Platform"/>
            <consortium name="The Broad Institute Genome Sequencing Center for Infectious Disease"/>
            <person name="Wu L."/>
            <person name="Ma J."/>
        </authorList>
    </citation>
    <scope>NUCLEOTIDE SEQUENCE [LARGE SCALE GENOMIC DNA]</scope>
    <source>
        <strain evidence="1 2">LMG 29247</strain>
    </source>
</reference>
<sequence>MRGQERPSDTAQSMIRNALESVLRRSGDQTVIEECRRCGTTLESVSTCPSCGGSDIVEYRIR</sequence>
<dbReference type="RefSeq" id="WP_273741676.1">
    <property type="nucleotide sequence ID" value="NZ_JAQIVI010000646.1"/>
</dbReference>
<gene>
    <name evidence="1" type="ORF">ACFQE6_29250</name>
</gene>
<protein>
    <recommendedName>
        <fullName evidence="3">Small CPxCG-related zinc finger protein</fullName>
    </recommendedName>
</protein>
<organism evidence="1 2">
    <name type="scientific">Natrinema soli</name>
    <dbReference type="NCBI Taxonomy" id="1930624"/>
    <lineage>
        <taxon>Archaea</taxon>
        <taxon>Methanobacteriati</taxon>
        <taxon>Methanobacteriota</taxon>
        <taxon>Stenosarchaea group</taxon>
        <taxon>Halobacteria</taxon>
        <taxon>Halobacteriales</taxon>
        <taxon>Natrialbaceae</taxon>
        <taxon>Natrinema</taxon>
    </lineage>
</organism>
<dbReference type="EMBL" id="JBHSWV010000646">
    <property type="protein sequence ID" value="MFC6768951.1"/>
    <property type="molecule type" value="Genomic_DNA"/>
</dbReference>
<dbReference type="Proteomes" id="UP001596383">
    <property type="component" value="Unassembled WGS sequence"/>
</dbReference>
<comment type="caution">
    <text evidence="1">The sequence shown here is derived from an EMBL/GenBank/DDBJ whole genome shotgun (WGS) entry which is preliminary data.</text>
</comment>
<evidence type="ECO:0000313" key="1">
    <source>
        <dbReference type="EMBL" id="MFC6768951.1"/>
    </source>
</evidence>
<proteinExistence type="predicted"/>
<accession>A0ABD5SY81</accession>
<evidence type="ECO:0000313" key="2">
    <source>
        <dbReference type="Proteomes" id="UP001596383"/>
    </source>
</evidence>